<comment type="caution">
    <text evidence="4">The sequence shown here is derived from an EMBL/GenBank/DDBJ whole genome shotgun (WGS) entry which is preliminary data.</text>
</comment>
<dbReference type="Pfam" id="PF02567">
    <property type="entry name" value="PhzC-PhzF"/>
    <property type="match status" value="1"/>
</dbReference>
<keyword evidence="2 4" id="KW-0413">Isomerase</keyword>
<dbReference type="PANTHER" id="PTHR13774">
    <property type="entry name" value="PHENAZINE BIOSYNTHESIS PROTEIN"/>
    <property type="match status" value="1"/>
</dbReference>
<organism evidence="4 5">
    <name type="scientific">Bacillus swezeyi</name>
    <dbReference type="NCBI Taxonomy" id="1925020"/>
    <lineage>
        <taxon>Bacteria</taxon>
        <taxon>Bacillati</taxon>
        <taxon>Bacillota</taxon>
        <taxon>Bacilli</taxon>
        <taxon>Bacillales</taxon>
        <taxon>Bacillaceae</taxon>
        <taxon>Bacillus</taxon>
    </lineage>
</organism>
<evidence type="ECO:0000313" key="4">
    <source>
        <dbReference type="EMBL" id="KAA6447810.1"/>
    </source>
</evidence>
<evidence type="ECO:0000313" key="5">
    <source>
        <dbReference type="Proteomes" id="UP000324326"/>
    </source>
</evidence>
<dbReference type="AlphaFoldDB" id="A0A5M8RK86"/>
<dbReference type="Proteomes" id="UP000324326">
    <property type="component" value="Unassembled WGS sequence"/>
</dbReference>
<evidence type="ECO:0000256" key="3">
    <source>
        <dbReference type="PIRSR" id="PIRSR016184-1"/>
    </source>
</evidence>
<evidence type="ECO:0000256" key="1">
    <source>
        <dbReference type="ARBA" id="ARBA00008270"/>
    </source>
</evidence>
<accession>A0A5M8RK86</accession>
<proteinExistence type="inferred from homology"/>
<dbReference type="RefSeq" id="WP_148958530.1">
    <property type="nucleotide sequence ID" value="NZ_QSND01000005.1"/>
</dbReference>
<dbReference type="STRING" id="1925020.BTA30_16635"/>
<comment type="similarity">
    <text evidence="1">Belongs to the PhzF family.</text>
</comment>
<dbReference type="NCBIfam" id="TIGR00654">
    <property type="entry name" value="PhzF_family"/>
    <property type="match status" value="1"/>
</dbReference>
<gene>
    <name evidence="4" type="ORF">DX927_21465</name>
</gene>
<dbReference type="PIRSF" id="PIRSF016184">
    <property type="entry name" value="PhzC_PhzF"/>
    <property type="match status" value="1"/>
</dbReference>
<reference evidence="4 5" key="1">
    <citation type="submission" date="2018-08" db="EMBL/GenBank/DDBJ databases">
        <title>Bacillus phenotypic plasticity.</title>
        <authorList>
            <person name="Hurtado E."/>
        </authorList>
    </citation>
    <scope>NUCLEOTIDE SEQUENCE [LARGE SCALE GENOMIC DNA]</scope>
    <source>
        <strain evidence="4 5">427</strain>
    </source>
</reference>
<dbReference type="GO" id="GO:0005737">
    <property type="term" value="C:cytoplasm"/>
    <property type="evidence" value="ECO:0007669"/>
    <property type="project" value="TreeGrafter"/>
</dbReference>
<dbReference type="Gene3D" id="3.10.310.10">
    <property type="entry name" value="Diaminopimelate Epimerase, Chain A, domain 1"/>
    <property type="match status" value="2"/>
</dbReference>
<protein>
    <submittedName>
        <fullName evidence="4">PhzF family phenazine biosynthesis isomerase</fullName>
    </submittedName>
</protein>
<evidence type="ECO:0000256" key="2">
    <source>
        <dbReference type="ARBA" id="ARBA00023235"/>
    </source>
</evidence>
<name>A0A5M8RK86_9BACI</name>
<sequence length="299" mass="33047">MKRVEVLRYDAFSKLVGKGNPAGIVIDAEHLAADEMQQIAEKTGYNETSFLLPSPSADIRIRYFTPGHEMNLCGHATVASLYALYEKGGLEPGMELKIETNAGHLSVKTGYDDVEKRFFATLEQAPPRFRPFTGDRAKLAEVLGISEEDFHEVLPIVYGSTGIWTLLVPVKDLAACRRMKPVQAEFPDVLADMPRASVHPFCLETIHQDCQLHGRHFSSPYSGTSEDPVTGTASGVMGAYMKTYGKTFSKEGQTVFFIEQGQEIGKDGKVKIEVIEKNGEMKVQMTGTAVFAEKQNFEV</sequence>
<dbReference type="GO" id="GO:0016853">
    <property type="term" value="F:isomerase activity"/>
    <property type="evidence" value="ECO:0007669"/>
    <property type="project" value="UniProtKB-KW"/>
</dbReference>
<feature type="active site" evidence="3">
    <location>
        <position position="47"/>
    </location>
</feature>
<dbReference type="PANTHER" id="PTHR13774:SF17">
    <property type="entry name" value="PHENAZINE BIOSYNTHESIS-LIKE DOMAIN-CONTAINING PROTEIN"/>
    <property type="match status" value="1"/>
</dbReference>
<dbReference type="InterPro" id="IPR003719">
    <property type="entry name" value="Phenazine_PhzF-like"/>
</dbReference>
<dbReference type="SUPFAM" id="SSF54506">
    <property type="entry name" value="Diaminopimelate epimerase-like"/>
    <property type="match status" value="1"/>
</dbReference>
<dbReference type="EMBL" id="QSND01000005">
    <property type="protein sequence ID" value="KAA6447810.1"/>
    <property type="molecule type" value="Genomic_DNA"/>
</dbReference>